<dbReference type="EMBL" id="JBHSKT010000004">
    <property type="protein sequence ID" value="MFC5270739.1"/>
    <property type="molecule type" value="Genomic_DNA"/>
</dbReference>
<accession>A0ABW0ECV2</accession>
<feature type="transmembrane region" description="Helical" evidence="1">
    <location>
        <begin position="372"/>
        <end position="395"/>
    </location>
</feature>
<evidence type="ECO:0000313" key="3">
    <source>
        <dbReference type="Proteomes" id="UP001596161"/>
    </source>
</evidence>
<feature type="transmembrane region" description="Helical" evidence="1">
    <location>
        <begin position="178"/>
        <end position="197"/>
    </location>
</feature>
<proteinExistence type="predicted"/>
<comment type="caution">
    <text evidence="2">The sequence shown here is derived from an EMBL/GenBank/DDBJ whole genome shotgun (WGS) entry which is preliminary data.</text>
</comment>
<protein>
    <submittedName>
        <fullName evidence="2">DUF4271 domain-containing protein</fullName>
    </submittedName>
</protein>
<keyword evidence="3" id="KW-1185">Reference proteome</keyword>
<dbReference type="Proteomes" id="UP001596161">
    <property type="component" value="Unassembled WGS sequence"/>
</dbReference>
<keyword evidence="1" id="KW-0812">Transmembrane</keyword>
<feature type="transmembrane region" description="Helical" evidence="1">
    <location>
        <begin position="231"/>
        <end position="253"/>
    </location>
</feature>
<keyword evidence="1" id="KW-1133">Transmembrane helix</keyword>
<keyword evidence="1" id="KW-0472">Membrane</keyword>
<reference evidence="3" key="1">
    <citation type="journal article" date="2019" name="Int. J. Syst. Evol. Microbiol.">
        <title>The Global Catalogue of Microorganisms (GCM) 10K type strain sequencing project: providing services to taxonomists for standard genome sequencing and annotation.</title>
        <authorList>
            <consortium name="The Broad Institute Genomics Platform"/>
            <consortium name="The Broad Institute Genome Sequencing Center for Infectious Disease"/>
            <person name="Wu L."/>
            <person name="Ma J."/>
        </authorList>
    </citation>
    <scope>NUCLEOTIDE SEQUENCE [LARGE SCALE GENOMIC DNA]</scope>
    <source>
        <strain evidence="3">KACC 12602</strain>
    </source>
</reference>
<dbReference type="InterPro" id="IPR025367">
    <property type="entry name" value="DUF4271"/>
</dbReference>
<dbReference type="RefSeq" id="WP_378017104.1">
    <property type="nucleotide sequence ID" value="NZ_JBHSKT010000004.1"/>
</dbReference>
<dbReference type="Pfam" id="PF14093">
    <property type="entry name" value="DUF4271"/>
    <property type="match status" value="1"/>
</dbReference>
<organism evidence="2 3">
    <name type="scientific">Adhaeribacter terreus</name>
    <dbReference type="NCBI Taxonomy" id="529703"/>
    <lineage>
        <taxon>Bacteria</taxon>
        <taxon>Pseudomonadati</taxon>
        <taxon>Bacteroidota</taxon>
        <taxon>Cytophagia</taxon>
        <taxon>Cytophagales</taxon>
        <taxon>Hymenobacteraceae</taxon>
        <taxon>Adhaeribacter</taxon>
    </lineage>
</organism>
<gene>
    <name evidence="2" type="ORF">ACFPIB_08975</name>
</gene>
<sequence>MRRALLLNTFSGWLFAALLVFSIILPLQAQTPERKPVAVTSSNALSSGWLVYDDGEKQLVPFVPSENTDKRAFYQWVRIRSDYPFEITFPASRGLSLFLDNRLIFKADSTASYTVNLTEVVSLPAQGKEYLFAVWSPDVLPKLSDFRNLSEEEVLDEVAGTNAEPIKNKPRAIHNQNAFILFLLLIGLIYGSLRTSFSADFNSVFRVGNLFRQTSLEEGFLAKPISSWSSILFVVAFSLSFSLLIVAIHTNIQNSFIFNRIFWVSESDITSRILYYAAIIFGFIFLKFLFLRLMGYIFDLSGLVLTQYREFLRSILFMGVFLPFVLLLYLAFNATHSGTVLLISTLAVSTLLIVTTLRIVYTLNNKASLRNLHLFSYICATEIMPLSVMLKLIIFNYA</sequence>
<feature type="transmembrane region" description="Helical" evidence="1">
    <location>
        <begin position="273"/>
        <end position="290"/>
    </location>
</feature>
<feature type="transmembrane region" description="Helical" evidence="1">
    <location>
        <begin position="311"/>
        <end position="332"/>
    </location>
</feature>
<name>A0ABW0ECV2_9BACT</name>
<evidence type="ECO:0000256" key="1">
    <source>
        <dbReference type="SAM" id="Phobius"/>
    </source>
</evidence>
<feature type="transmembrane region" description="Helical" evidence="1">
    <location>
        <begin position="338"/>
        <end position="360"/>
    </location>
</feature>
<evidence type="ECO:0000313" key="2">
    <source>
        <dbReference type="EMBL" id="MFC5270739.1"/>
    </source>
</evidence>